<dbReference type="GO" id="GO:0016746">
    <property type="term" value="F:acyltransferase activity"/>
    <property type="evidence" value="ECO:0007669"/>
    <property type="project" value="UniProtKB-KW"/>
</dbReference>
<evidence type="ECO:0000256" key="1">
    <source>
        <dbReference type="ARBA" id="ARBA00004533"/>
    </source>
</evidence>
<dbReference type="PIRSF" id="PIRSF026649">
    <property type="entry name" value="MsbB"/>
    <property type="match status" value="1"/>
</dbReference>
<keyword evidence="2" id="KW-1003">Cell membrane</keyword>
<dbReference type="Pfam" id="PF03279">
    <property type="entry name" value="Lip_A_acyltrans"/>
    <property type="match status" value="1"/>
</dbReference>
<evidence type="ECO:0000256" key="6">
    <source>
        <dbReference type="ARBA" id="ARBA00023315"/>
    </source>
</evidence>
<keyword evidence="6 7" id="KW-0012">Acyltransferase</keyword>
<protein>
    <submittedName>
        <fullName evidence="7">Lysophospholipid acyltransferase family protein</fullName>
    </submittedName>
</protein>
<reference evidence="7 8" key="1">
    <citation type="journal article" date="2019" name="Int. J. Syst. Evol. Microbiol.">
        <title>The Global Catalogue of Microorganisms (GCM) 10K type strain sequencing project: providing services to taxonomists for standard genome sequencing and annotation.</title>
        <authorList>
            <consortium name="The Broad Institute Genomics Platform"/>
            <consortium name="The Broad Institute Genome Sequencing Center for Infectious Disease"/>
            <person name="Wu L."/>
            <person name="Ma J."/>
        </authorList>
    </citation>
    <scope>NUCLEOTIDE SEQUENCE [LARGE SCALE GENOMIC DNA]</scope>
    <source>
        <strain evidence="7 8">JCM 15503</strain>
    </source>
</reference>
<organism evidence="7 8">
    <name type="scientific">Ideonella azotifigens</name>
    <dbReference type="NCBI Taxonomy" id="513160"/>
    <lineage>
        <taxon>Bacteria</taxon>
        <taxon>Pseudomonadati</taxon>
        <taxon>Pseudomonadota</taxon>
        <taxon>Betaproteobacteria</taxon>
        <taxon>Burkholderiales</taxon>
        <taxon>Sphaerotilaceae</taxon>
        <taxon>Ideonella</taxon>
    </lineage>
</organism>
<evidence type="ECO:0000256" key="2">
    <source>
        <dbReference type="ARBA" id="ARBA00022475"/>
    </source>
</evidence>
<evidence type="ECO:0000256" key="3">
    <source>
        <dbReference type="ARBA" id="ARBA00022519"/>
    </source>
</evidence>
<keyword evidence="8" id="KW-1185">Reference proteome</keyword>
<dbReference type="Proteomes" id="UP001500279">
    <property type="component" value="Unassembled WGS sequence"/>
</dbReference>
<keyword evidence="3" id="KW-0997">Cell inner membrane</keyword>
<dbReference type="PANTHER" id="PTHR30606">
    <property type="entry name" value="LIPID A BIOSYNTHESIS LAUROYL ACYLTRANSFERASE"/>
    <property type="match status" value="1"/>
</dbReference>
<dbReference type="CDD" id="cd07984">
    <property type="entry name" value="LPLAT_LABLAT-like"/>
    <property type="match status" value="1"/>
</dbReference>
<evidence type="ECO:0000313" key="8">
    <source>
        <dbReference type="Proteomes" id="UP001500279"/>
    </source>
</evidence>
<evidence type="ECO:0000256" key="4">
    <source>
        <dbReference type="ARBA" id="ARBA00022679"/>
    </source>
</evidence>
<comment type="caution">
    <text evidence="7">The sequence shown here is derived from an EMBL/GenBank/DDBJ whole genome shotgun (WGS) entry which is preliminary data.</text>
</comment>
<keyword evidence="4" id="KW-0808">Transferase</keyword>
<dbReference type="NCBIfam" id="NF006487">
    <property type="entry name" value="PRK08905.1"/>
    <property type="match status" value="1"/>
</dbReference>
<gene>
    <name evidence="7" type="ORF">GCM10009107_40060</name>
</gene>
<keyword evidence="5" id="KW-0472">Membrane</keyword>
<dbReference type="InterPro" id="IPR004960">
    <property type="entry name" value="LipA_acyltrans"/>
</dbReference>
<dbReference type="EMBL" id="BAAAEW010000026">
    <property type="protein sequence ID" value="GAA0759023.1"/>
    <property type="molecule type" value="Genomic_DNA"/>
</dbReference>
<dbReference type="PANTHER" id="PTHR30606:SF10">
    <property type="entry name" value="PHOSPHATIDYLINOSITOL MANNOSIDE ACYLTRANSFERASE"/>
    <property type="match status" value="1"/>
</dbReference>
<sequence length="280" mass="30443">MPLAWVQALGAALGWLAWALSPSYRRRLLANAALAGLTPAQARRSALQAGRMSAEAPWLWFRDAGRSLAPYLVWDGAEQVDAALAAGRGLLLLTPHLGGFEFAARGYAERWGVQQPITALYRPSKKASLAALQVHSRNAPGMRVAPASLAGVRQMLRALKKGETVGLLPDQVPPRGQGAWAPFFGQPAYTMTLAPRLAMQTGCMVLLTWCDRLPGGRGFRLCYRPLPAPLPVPTGDAEADDLAVTTAMNQAMEWVISQCPEQYIWGYNRYKNPRKPEGQA</sequence>
<name>A0ABN1K9E8_9BURK</name>
<evidence type="ECO:0000256" key="5">
    <source>
        <dbReference type="ARBA" id="ARBA00023136"/>
    </source>
</evidence>
<accession>A0ABN1K9E8</accession>
<proteinExistence type="predicted"/>
<evidence type="ECO:0000313" key="7">
    <source>
        <dbReference type="EMBL" id="GAA0759023.1"/>
    </source>
</evidence>
<comment type="subcellular location">
    <subcellularLocation>
        <location evidence="1">Cell inner membrane</location>
    </subcellularLocation>
</comment>